<dbReference type="GO" id="GO:0009252">
    <property type="term" value="P:peptidoglycan biosynthetic process"/>
    <property type="evidence" value="ECO:0007669"/>
    <property type="project" value="UniProtKB-UniRule"/>
</dbReference>
<dbReference type="EMBL" id="RBZP01000001">
    <property type="protein sequence ID" value="RKQ37868.1"/>
    <property type="molecule type" value="Genomic_DNA"/>
</dbReference>
<evidence type="ECO:0000313" key="8">
    <source>
        <dbReference type="EMBL" id="RKQ37868.1"/>
    </source>
</evidence>
<dbReference type="EC" id="4.2.2.29" evidence="7"/>
<keyword evidence="4 7" id="KW-0472">Membrane</keyword>
<dbReference type="PANTHER" id="PTHR30518:SF2">
    <property type="entry name" value="ENDOLYTIC MUREIN TRANSGLYCOSYLASE"/>
    <property type="match status" value="1"/>
</dbReference>
<comment type="function">
    <text evidence="7">Functions as a peptidoglycan terminase that cleaves nascent peptidoglycan strands endolytically to terminate their elongation.</text>
</comment>
<dbReference type="InterPro" id="IPR003770">
    <property type="entry name" value="MLTG-like"/>
</dbReference>
<name>A0A495AD59_9BACI</name>
<evidence type="ECO:0000256" key="5">
    <source>
        <dbReference type="ARBA" id="ARBA00023239"/>
    </source>
</evidence>
<dbReference type="GO" id="GO:0005886">
    <property type="term" value="C:plasma membrane"/>
    <property type="evidence" value="ECO:0007669"/>
    <property type="project" value="UniProtKB-SubCell"/>
</dbReference>
<keyword evidence="3 7" id="KW-1133">Transmembrane helix</keyword>
<evidence type="ECO:0000256" key="7">
    <source>
        <dbReference type="HAMAP-Rule" id="MF_02065"/>
    </source>
</evidence>
<dbReference type="CDD" id="cd08010">
    <property type="entry name" value="MltG_like"/>
    <property type="match status" value="1"/>
</dbReference>
<feature type="site" description="Important for catalytic activity" evidence="7">
    <location>
        <position position="258"/>
    </location>
</feature>
<dbReference type="OrthoDB" id="9814591at2"/>
<reference evidence="8 9" key="1">
    <citation type="journal article" date="2016" name="Int. J. Syst. Evol. Microbiol.">
        <title>Oceanobacillus halophilus sp. nov., a novel moderately halophilic bacterium from a hypersaline lake.</title>
        <authorList>
            <person name="Amoozegar M.A."/>
            <person name="Bagheri M."/>
            <person name="Makhdoumi A."/>
            <person name="Nikou M.M."/>
            <person name="Fazeli S.A.S."/>
            <person name="Schumann P."/>
            <person name="Sproer C."/>
            <person name="Sanchez-Porro C."/>
            <person name="Ventosa A."/>
        </authorList>
    </citation>
    <scope>NUCLEOTIDE SEQUENCE [LARGE SCALE GENOMIC DNA]</scope>
    <source>
        <strain evidence="8 9">DSM 23996</strain>
    </source>
</reference>
<dbReference type="NCBIfam" id="TIGR00247">
    <property type="entry name" value="endolytic transglycosylase MltG"/>
    <property type="match status" value="1"/>
</dbReference>
<dbReference type="PANTHER" id="PTHR30518">
    <property type="entry name" value="ENDOLYTIC MUREIN TRANSGLYCOSYLASE"/>
    <property type="match status" value="1"/>
</dbReference>
<gene>
    <name evidence="7 8" type="primary">mltG</name>
    <name evidence="8" type="ORF">D8M06_03460</name>
</gene>
<dbReference type="HAMAP" id="MF_02065">
    <property type="entry name" value="MltG"/>
    <property type="match status" value="1"/>
</dbReference>
<keyword evidence="2 7" id="KW-0812">Transmembrane</keyword>
<comment type="similarity">
    <text evidence="7">Belongs to the transglycosylase MltG family.</text>
</comment>
<evidence type="ECO:0000256" key="6">
    <source>
        <dbReference type="ARBA" id="ARBA00023316"/>
    </source>
</evidence>
<protein>
    <recommendedName>
        <fullName evidence="7">Endolytic murein transglycosylase</fullName>
        <ecNumber evidence="7">4.2.2.29</ecNumber>
    </recommendedName>
    <alternativeName>
        <fullName evidence="7">Peptidoglycan lytic transglycosylase</fullName>
    </alternativeName>
    <alternativeName>
        <fullName evidence="7">Peptidoglycan polymerization terminase</fullName>
    </alternativeName>
</protein>
<evidence type="ECO:0000256" key="2">
    <source>
        <dbReference type="ARBA" id="ARBA00022692"/>
    </source>
</evidence>
<evidence type="ECO:0000256" key="4">
    <source>
        <dbReference type="ARBA" id="ARBA00023136"/>
    </source>
</evidence>
<feature type="transmembrane region" description="Helical" evidence="7">
    <location>
        <begin position="27"/>
        <end position="50"/>
    </location>
</feature>
<dbReference type="Proteomes" id="UP000269301">
    <property type="component" value="Unassembled WGS sequence"/>
</dbReference>
<organism evidence="8 9">
    <name type="scientific">Oceanobacillus halophilus</name>
    <dbReference type="NCBI Taxonomy" id="930130"/>
    <lineage>
        <taxon>Bacteria</taxon>
        <taxon>Bacillati</taxon>
        <taxon>Bacillota</taxon>
        <taxon>Bacilli</taxon>
        <taxon>Bacillales</taxon>
        <taxon>Bacillaceae</taxon>
        <taxon>Oceanobacillus</taxon>
    </lineage>
</organism>
<keyword evidence="5 7" id="KW-0456">Lyase</keyword>
<keyword evidence="1 7" id="KW-1003">Cell membrane</keyword>
<comment type="catalytic activity">
    <reaction evidence="7">
        <text>a peptidoglycan chain = a peptidoglycan chain with N-acetyl-1,6-anhydromuramyl-[peptide] at the reducing end + a peptidoglycan chain with N-acetylglucosamine at the non-reducing end.</text>
        <dbReference type="EC" id="4.2.2.29"/>
    </reaction>
</comment>
<proteinExistence type="inferred from homology"/>
<accession>A0A495AD59</accession>
<dbReference type="Pfam" id="PF02618">
    <property type="entry name" value="YceG"/>
    <property type="match status" value="1"/>
</dbReference>
<keyword evidence="9" id="KW-1185">Reference proteome</keyword>
<comment type="caution">
    <text evidence="8">The sequence shown here is derived from an EMBL/GenBank/DDBJ whole genome shotgun (WGS) entry which is preliminary data.</text>
</comment>
<dbReference type="GO" id="GO:0008932">
    <property type="term" value="F:lytic endotransglycosylase activity"/>
    <property type="evidence" value="ECO:0007669"/>
    <property type="project" value="UniProtKB-UniRule"/>
</dbReference>
<evidence type="ECO:0000313" key="9">
    <source>
        <dbReference type="Proteomes" id="UP000269301"/>
    </source>
</evidence>
<dbReference type="RefSeq" id="WP_121202941.1">
    <property type="nucleotide sequence ID" value="NZ_RBZP01000001.1"/>
</dbReference>
<dbReference type="AlphaFoldDB" id="A0A495AD59"/>
<evidence type="ECO:0000256" key="1">
    <source>
        <dbReference type="ARBA" id="ARBA00022475"/>
    </source>
</evidence>
<dbReference type="GO" id="GO:0071555">
    <property type="term" value="P:cell wall organization"/>
    <property type="evidence" value="ECO:0007669"/>
    <property type="project" value="UniProtKB-KW"/>
</dbReference>
<evidence type="ECO:0000256" key="3">
    <source>
        <dbReference type="ARBA" id="ARBA00022989"/>
    </source>
</evidence>
<sequence length="371" mass="41978">MSKEKNKSKFKDNLIARGEEASKVRKIVTVIILAIVLILVIGGISGYMYIKSALQPLDSSSDEEIQVEIPLGSSTSTIANILEENGIIKNGFIFRFYIKLNNESDFQAGEYTFSPSMSIDEITGNLKTGKVMNDPLYKVTIPEGVTIDQIAEIYAEDLPITKEEFLEVVNDKEYIKELIDRFPILSDAILDDNIIAPLEGYLFAATYDFFEEKPNIKSIVETMLNQTQKVVTPYYDQIENEDMSIHEVITFASLVEEEARNEKQRKNIAGVFYNRLEEGMLLQTDPTVAYAVGEHLETTLDKHTEVDSPYNTYQIVGLPIGPISNFSESSLDAVMSPSDVDFLYFLHDSDGNIHYAETNEEHNKNREKYLK</sequence>
<keyword evidence="6 7" id="KW-0961">Cell wall biogenesis/degradation</keyword>
<dbReference type="Gene3D" id="3.30.1490.480">
    <property type="entry name" value="Endolytic murein transglycosylase"/>
    <property type="match status" value="1"/>
</dbReference>
<comment type="subcellular location">
    <subcellularLocation>
        <location evidence="7">Cell membrane</location>
        <topology evidence="7">Single-pass membrane protein</topology>
    </subcellularLocation>
</comment>